<sequence>MRYSGGMPLAVIKSRNSVTAGEESGGVLLRKASDQTEVSTMTLISAGVAACSRSLRNNQWYQRCLIL</sequence>
<reference evidence="1 2" key="1">
    <citation type="submission" date="2012-06" db="EMBL/GenBank/DDBJ databases">
        <title>Finished chromosome of genome of Microcoleus sp. PCC 7113.</title>
        <authorList>
            <consortium name="US DOE Joint Genome Institute"/>
            <person name="Gugger M."/>
            <person name="Coursin T."/>
            <person name="Rippka R."/>
            <person name="Tandeau De Marsac N."/>
            <person name="Huntemann M."/>
            <person name="Wei C.-L."/>
            <person name="Han J."/>
            <person name="Detter J.C."/>
            <person name="Han C."/>
            <person name="Tapia R."/>
            <person name="Chen A."/>
            <person name="Kyrpides N."/>
            <person name="Mavromatis K."/>
            <person name="Markowitz V."/>
            <person name="Szeto E."/>
            <person name="Ivanova N."/>
            <person name="Pagani I."/>
            <person name="Pati A."/>
            <person name="Goodwin L."/>
            <person name="Nordberg H.P."/>
            <person name="Cantor M.N."/>
            <person name="Hua S.X."/>
            <person name="Woyke T."/>
            <person name="Kerfeld C.A."/>
        </authorList>
    </citation>
    <scope>NUCLEOTIDE SEQUENCE [LARGE SCALE GENOMIC DNA]</scope>
    <source>
        <strain evidence="1 2">PCC 7113</strain>
    </source>
</reference>
<protein>
    <submittedName>
        <fullName evidence="1">Uncharacterized protein</fullName>
    </submittedName>
</protein>
<evidence type="ECO:0000313" key="2">
    <source>
        <dbReference type="Proteomes" id="UP000010471"/>
    </source>
</evidence>
<dbReference type="EMBL" id="CP003630">
    <property type="protein sequence ID" value="AFZ21748.1"/>
    <property type="molecule type" value="Genomic_DNA"/>
</dbReference>
<dbReference type="AlphaFoldDB" id="K9WNI5"/>
<accession>K9WNI5</accession>
<dbReference type="STRING" id="1173027.Mic7113_6156"/>
<evidence type="ECO:0000313" key="1">
    <source>
        <dbReference type="EMBL" id="AFZ21748.1"/>
    </source>
</evidence>
<dbReference type="KEGG" id="mic:Mic7113_6156"/>
<keyword evidence="2" id="KW-1185">Reference proteome</keyword>
<organism evidence="1 2">
    <name type="scientific">Allocoleopsis franciscana PCC 7113</name>
    <dbReference type="NCBI Taxonomy" id="1173027"/>
    <lineage>
        <taxon>Bacteria</taxon>
        <taxon>Bacillati</taxon>
        <taxon>Cyanobacteriota</taxon>
        <taxon>Cyanophyceae</taxon>
        <taxon>Coleofasciculales</taxon>
        <taxon>Coleofasciculaceae</taxon>
        <taxon>Allocoleopsis</taxon>
        <taxon>Allocoleopsis franciscana</taxon>
    </lineage>
</organism>
<dbReference type="HOGENOM" id="CLU_2807670_0_0_3"/>
<gene>
    <name evidence="1" type="ORF">Mic7113_6156</name>
</gene>
<name>K9WNI5_9CYAN</name>
<dbReference type="Proteomes" id="UP000010471">
    <property type="component" value="Chromosome"/>
</dbReference>
<proteinExistence type="predicted"/>